<evidence type="ECO:0000313" key="6">
    <source>
        <dbReference type="EnsemblMetazoa" id="CPIJ006871-PA"/>
    </source>
</evidence>
<feature type="region of interest" description="Disordered" evidence="3">
    <location>
        <begin position="1"/>
        <end position="134"/>
    </location>
</feature>
<dbReference type="AlphaFoldDB" id="B0WJK4"/>
<feature type="domain" description="SoHo" evidence="4">
    <location>
        <begin position="429"/>
        <end position="478"/>
    </location>
</feature>
<sequence length="478" mass="54021">MRRPLQQSVWSPHNRSTEVLTKAELAERSRSNNPDPPPQPVWTPRSAPPSPVAERREFRPIGFESPTPQRRNQCPTPTTPAPWTTSAGYEKPVEFSAKPNVSQVTTRPEPTSGAGELARGKAPPPLQNSNSLPTIGHTVRFAPQQQQQQLQSRQQAVPSPTINSLLKNKEMIVQGDEVKITDTYPGVGALANSDFIDLLTETAFDYERMQPFYVVLDHEIFEGPECYYASWRSLLQRPFRFMHSALVEAGLVNLWKRQWSSKMRSICNGRRPRMDIRHKRDLKFGDMQPAWLALAIGLCTKRNFYSKNFQSQKLIALRDIIHSLVGLISFSEGKKAKSFPKRLENDDGKIGQQLSTFESASNQSNVYQSSTSQRTTTNQQTSYQRSGSGTRLGRASEISQPVGRQVDYLSEPESTVDHQQQRSTPTMAQLSPRKVDGVGPMTREGMPLTLRSEVDENNQAKWYKKMYQTLHKAHDDGK</sequence>
<comment type="subcellular location">
    <subcellularLocation>
        <location evidence="1">Cell junction</location>
    </subcellularLocation>
</comment>
<dbReference type="VEuPathDB" id="VectorBase:CQUJHB005520"/>
<proteinExistence type="predicted"/>
<keyword evidence="2" id="KW-0965">Cell junction</keyword>
<dbReference type="OrthoDB" id="19092at2759"/>
<keyword evidence="7" id="KW-1185">Reference proteome</keyword>
<evidence type="ECO:0000256" key="3">
    <source>
        <dbReference type="SAM" id="MobiDB-lite"/>
    </source>
</evidence>
<evidence type="ECO:0000256" key="2">
    <source>
        <dbReference type="ARBA" id="ARBA00022949"/>
    </source>
</evidence>
<dbReference type="HOGENOM" id="CLU_571427_0_0_1"/>
<gene>
    <name evidence="6" type="primary">6039253</name>
    <name evidence="5" type="ORF">CpipJ_CPIJ006871</name>
</gene>
<evidence type="ECO:0000259" key="4">
    <source>
        <dbReference type="PROSITE" id="PS50831"/>
    </source>
</evidence>
<dbReference type="InParanoid" id="B0WJK4"/>
<dbReference type="EMBL" id="DS231961">
    <property type="protein sequence ID" value="EDS29231.1"/>
    <property type="molecule type" value="Genomic_DNA"/>
</dbReference>
<dbReference type="GO" id="GO:0070161">
    <property type="term" value="C:anchoring junction"/>
    <property type="evidence" value="ECO:0007669"/>
    <property type="project" value="UniProtKB-SubCell"/>
</dbReference>
<feature type="compositionally biased region" description="Pro residues" evidence="3">
    <location>
        <begin position="34"/>
        <end position="51"/>
    </location>
</feature>
<dbReference type="Proteomes" id="UP000002320">
    <property type="component" value="Unassembled WGS sequence"/>
</dbReference>
<feature type="compositionally biased region" description="Polar residues" evidence="3">
    <location>
        <begin position="1"/>
        <end position="19"/>
    </location>
</feature>
<name>B0WJK4_CULQU</name>
<reference evidence="6" key="2">
    <citation type="submission" date="2020-05" db="UniProtKB">
        <authorList>
            <consortium name="EnsemblMetazoa"/>
        </authorList>
    </citation>
    <scope>IDENTIFICATION</scope>
    <source>
        <strain evidence="6">JHB</strain>
    </source>
</reference>
<protein>
    <recommendedName>
        <fullName evidence="4">SoHo domain-containing protein</fullName>
    </recommendedName>
</protein>
<evidence type="ECO:0000256" key="1">
    <source>
        <dbReference type="ARBA" id="ARBA00004282"/>
    </source>
</evidence>
<feature type="compositionally biased region" description="Polar residues" evidence="3">
    <location>
        <begin position="357"/>
        <end position="366"/>
    </location>
</feature>
<dbReference type="InterPro" id="IPR003127">
    <property type="entry name" value="SoHo_dom"/>
</dbReference>
<organism>
    <name type="scientific">Culex quinquefasciatus</name>
    <name type="common">Southern house mosquito</name>
    <name type="synonym">Culex pungens</name>
    <dbReference type="NCBI Taxonomy" id="7176"/>
    <lineage>
        <taxon>Eukaryota</taxon>
        <taxon>Metazoa</taxon>
        <taxon>Ecdysozoa</taxon>
        <taxon>Arthropoda</taxon>
        <taxon>Hexapoda</taxon>
        <taxon>Insecta</taxon>
        <taxon>Pterygota</taxon>
        <taxon>Neoptera</taxon>
        <taxon>Endopterygota</taxon>
        <taxon>Diptera</taxon>
        <taxon>Nematocera</taxon>
        <taxon>Culicoidea</taxon>
        <taxon>Culicidae</taxon>
        <taxon>Culicinae</taxon>
        <taxon>Culicini</taxon>
        <taxon>Culex</taxon>
        <taxon>Culex</taxon>
    </lineage>
</organism>
<reference evidence="5" key="1">
    <citation type="submission" date="2007-03" db="EMBL/GenBank/DDBJ databases">
        <title>Annotation of Culex pipiens quinquefasciatus.</title>
        <authorList>
            <consortium name="The Broad Institute Genome Sequencing Platform"/>
            <person name="Atkinson P.W."/>
            <person name="Hemingway J."/>
            <person name="Christensen B.M."/>
            <person name="Higgs S."/>
            <person name="Kodira C."/>
            <person name="Hannick L."/>
            <person name="Megy K."/>
            <person name="O'Leary S."/>
            <person name="Pearson M."/>
            <person name="Haas B.J."/>
            <person name="Mauceli E."/>
            <person name="Wortman J.R."/>
            <person name="Lee N.H."/>
            <person name="Guigo R."/>
            <person name="Stanke M."/>
            <person name="Alvarado L."/>
            <person name="Amedeo P."/>
            <person name="Antoine C.H."/>
            <person name="Arensburger P."/>
            <person name="Bidwell S.L."/>
            <person name="Crawford M."/>
            <person name="Camaro F."/>
            <person name="Devon K."/>
            <person name="Engels R."/>
            <person name="Hammond M."/>
            <person name="Howarth C."/>
            <person name="Koehrsen M."/>
            <person name="Lawson D."/>
            <person name="Montgomery P."/>
            <person name="Nene V."/>
            <person name="Nusbaum C."/>
            <person name="Puiu D."/>
            <person name="Romero-Severson J."/>
            <person name="Severson D.W."/>
            <person name="Shumway M."/>
            <person name="Sisk P."/>
            <person name="Stolte C."/>
            <person name="Zeng Q."/>
            <person name="Eisenstadt E."/>
            <person name="Fraser-Liggett C."/>
            <person name="Strausberg R."/>
            <person name="Galagan J."/>
            <person name="Birren B."/>
            <person name="Collins F.H."/>
        </authorList>
    </citation>
    <scope>NUCLEOTIDE SEQUENCE [LARGE SCALE GENOMIC DNA]</scope>
    <source>
        <strain evidence="5">JHB</strain>
    </source>
</reference>
<dbReference type="KEGG" id="cqu:CpipJ_CPIJ006871"/>
<dbReference type="VEuPathDB" id="VectorBase:CPIJ006871"/>
<dbReference type="STRING" id="7176.B0WJK4"/>
<evidence type="ECO:0000313" key="5">
    <source>
        <dbReference type="EMBL" id="EDS29231.1"/>
    </source>
</evidence>
<dbReference type="VEuPathDB" id="VectorBase:CQUJHB020263"/>
<feature type="compositionally biased region" description="Low complexity" evidence="3">
    <location>
        <begin position="367"/>
        <end position="386"/>
    </location>
</feature>
<feature type="compositionally biased region" description="Polar residues" evidence="3">
    <location>
        <begin position="99"/>
        <end position="109"/>
    </location>
</feature>
<dbReference type="EnsemblMetazoa" id="CPIJ006871-RA">
    <property type="protein sequence ID" value="CPIJ006871-PA"/>
    <property type="gene ID" value="CPIJ006871"/>
</dbReference>
<accession>B0WJK4</accession>
<feature type="region of interest" description="Disordered" evidence="3">
    <location>
        <begin position="357"/>
        <end position="445"/>
    </location>
</feature>
<evidence type="ECO:0000313" key="7">
    <source>
        <dbReference type="Proteomes" id="UP000002320"/>
    </source>
</evidence>
<dbReference type="PROSITE" id="PS50831">
    <property type="entry name" value="SOHO"/>
    <property type="match status" value="1"/>
</dbReference>